<dbReference type="WBParaSite" id="Pan_g11540.t1">
    <property type="protein sequence ID" value="Pan_g11540.t1"/>
    <property type="gene ID" value="Pan_g11540"/>
</dbReference>
<feature type="compositionally biased region" description="Basic and acidic residues" evidence="1">
    <location>
        <begin position="98"/>
        <end position="110"/>
    </location>
</feature>
<proteinExistence type="predicted"/>
<evidence type="ECO:0000313" key="2">
    <source>
        <dbReference type="Proteomes" id="UP000492821"/>
    </source>
</evidence>
<evidence type="ECO:0000256" key="1">
    <source>
        <dbReference type="SAM" id="MobiDB-lite"/>
    </source>
</evidence>
<reference evidence="2" key="1">
    <citation type="journal article" date="2013" name="Genetics">
        <title>The draft genome and transcriptome of Panagrellus redivivus are shaped by the harsh demands of a free-living lifestyle.</title>
        <authorList>
            <person name="Srinivasan J."/>
            <person name="Dillman A.R."/>
            <person name="Macchietto M.G."/>
            <person name="Heikkinen L."/>
            <person name="Lakso M."/>
            <person name="Fracchia K.M."/>
            <person name="Antoshechkin I."/>
            <person name="Mortazavi A."/>
            <person name="Wong G."/>
            <person name="Sternberg P.W."/>
        </authorList>
    </citation>
    <scope>NUCLEOTIDE SEQUENCE [LARGE SCALE GENOMIC DNA]</scope>
    <source>
        <strain evidence="2">MT8872</strain>
    </source>
</reference>
<accession>A0A7E4UQB8</accession>
<dbReference type="Proteomes" id="UP000492821">
    <property type="component" value="Unassembled WGS sequence"/>
</dbReference>
<dbReference type="AlphaFoldDB" id="A0A7E4UQB8"/>
<keyword evidence="2" id="KW-1185">Reference proteome</keyword>
<feature type="region of interest" description="Disordered" evidence="1">
    <location>
        <begin position="98"/>
        <end position="124"/>
    </location>
</feature>
<sequence length="292" mass="32154">MSLVDTLNNHYVADTYDVQSVYAFEDTIYNTDEVDEIESEYAFDYEDDATDGDKTLTIDDIESAASGTRMDLYEQAQKRSFDNTVQWINSLSLLKSDDASEASETKKDDAEVPSPEEDTDEVSSVYALDAVDGDEKTDEVVSVYASDFNACDNEEVPSSEADEVVSVYAFEALDLDKTLRPDVTENAVGLKSASTKANPTKSSCSFGFRFQNIGEGEKSCYHAKNEDGRFEIYDDVTFFHAKSGKTIILVFNGQDLLAVANDGNFYTSFDDMPSDVADIFAAAHVGIVNLVC</sequence>
<name>A0A7E4UQB8_PANRE</name>
<protein>
    <submittedName>
        <fullName evidence="3">WG repeat-containing protein</fullName>
    </submittedName>
</protein>
<organism evidence="2 3">
    <name type="scientific">Panagrellus redivivus</name>
    <name type="common">Microworm</name>
    <dbReference type="NCBI Taxonomy" id="6233"/>
    <lineage>
        <taxon>Eukaryota</taxon>
        <taxon>Metazoa</taxon>
        <taxon>Ecdysozoa</taxon>
        <taxon>Nematoda</taxon>
        <taxon>Chromadorea</taxon>
        <taxon>Rhabditida</taxon>
        <taxon>Tylenchina</taxon>
        <taxon>Panagrolaimomorpha</taxon>
        <taxon>Panagrolaimoidea</taxon>
        <taxon>Panagrolaimidae</taxon>
        <taxon>Panagrellus</taxon>
    </lineage>
</organism>
<reference evidence="3" key="2">
    <citation type="submission" date="2020-10" db="UniProtKB">
        <authorList>
            <consortium name="WormBaseParasite"/>
        </authorList>
    </citation>
    <scope>IDENTIFICATION</scope>
</reference>
<evidence type="ECO:0000313" key="3">
    <source>
        <dbReference type="WBParaSite" id="Pan_g11540.t1"/>
    </source>
</evidence>